<evidence type="ECO:0000313" key="2">
    <source>
        <dbReference type="EMBL" id="CAH1802911.1"/>
    </source>
</evidence>
<name>A0A8S4Q7U2_OWEFU</name>
<evidence type="ECO:0000313" key="3">
    <source>
        <dbReference type="Proteomes" id="UP000749559"/>
    </source>
</evidence>
<evidence type="ECO:0000256" key="1">
    <source>
        <dbReference type="SAM" id="SignalP"/>
    </source>
</evidence>
<dbReference type="EMBL" id="CAIIXF020000167">
    <property type="protein sequence ID" value="CAH1802911.1"/>
    <property type="molecule type" value="Genomic_DNA"/>
</dbReference>
<gene>
    <name evidence="2" type="ORF">OFUS_LOCUS26550</name>
</gene>
<sequence length="230" mass="26964">MGKYGALLLPLAAIMLCNVACNEDGPTVKVTYMKKYKVEEYFTRKPNNHVSRIKKHLKDLTNVVKHYMENTLLATEDAIILNGTLKRIRKIKMKLRAFFQMKNDFNFKKIQLELALAKQSLHLFRGEIADIKTPLKKLTWYWIKGQYESPISISEISKLLNETTERIRIYQNRLSDFLRTNISYPISKETAEFQNTALAIENFYPVVEKMAKRANLTLKQIKRLKIPEYK</sequence>
<accession>A0A8S4Q7U2</accession>
<protein>
    <submittedName>
        <fullName evidence="2">Uncharacterized protein</fullName>
    </submittedName>
</protein>
<keyword evidence="1" id="KW-0732">Signal</keyword>
<feature type="non-terminal residue" evidence="2">
    <location>
        <position position="1"/>
    </location>
</feature>
<proteinExistence type="predicted"/>
<dbReference type="AlphaFoldDB" id="A0A8S4Q7U2"/>
<dbReference type="Proteomes" id="UP000749559">
    <property type="component" value="Unassembled WGS sequence"/>
</dbReference>
<feature type="chain" id="PRO_5035820200" evidence="1">
    <location>
        <begin position="22"/>
        <end position="230"/>
    </location>
</feature>
<keyword evidence="3" id="KW-1185">Reference proteome</keyword>
<reference evidence="2" key="1">
    <citation type="submission" date="2022-03" db="EMBL/GenBank/DDBJ databases">
        <authorList>
            <person name="Martin C."/>
        </authorList>
    </citation>
    <scope>NUCLEOTIDE SEQUENCE</scope>
</reference>
<comment type="caution">
    <text evidence="2">The sequence shown here is derived from an EMBL/GenBank/DDBJ whole genome shotgun (WGS) entry which is preliminary data.</text>
</comment>
<feature type="signal peptide" evidence="1">
    <location>
        <begin position="1"/>
        <end position="21"/>
    </location>
</feature>
<organism evidence="2 3">
    <name type="scientific">Owenia fusiformis</name>
    <name type="common">Polychaete worm</name>
    <dbReference type="NCBI Taxonomy" id="6347"/>
    <lineage>
        <taxon>Eukaryota</taxon>
        <taxon>Metazoa</taxon>
        <taxon>Spiralia</taxon>
        <taxon>Lophotrochozoa</taxon>
        <taxon>Annelida</taxon>
        <taxon>Polychaeta</taxon>
        <taxon>Sedentaria</taxon>
        <taxon>Canalipalpata</taxon>
        <taxon>Sabellida</taxon>
        <taxon>Oweniida</taxon>
        <taxon>Oweniidae</taxon>
        <taxon>Owenia</taxon>
    </lineage>
</organism>